<feature type="region of interest" description="Disordered" evidence="1">
    <location>
        <begin position="34"/>
        <end position="135"/>
    </location>
</feature>
<accession>A0A4Y9YHJ0</accession>
<evidence type="ECO:0000313" key="3">
    <source>
        <dbReference type="Proteomes" id="UP000298390"/>
    </source>
</evidence>
<comment type="caution">
    <text evidence="2">The sequence shown here is derived from an EMBL/GenBank/DDBJ whole genome shotgun (WGS) entry which is preliminary data.</text>
</comment>
<dbReference type="EMBL" id="SEKV01000255">
    <property type="protein sequence ID" value="TFY60409.1"/>
    <property type="molecule type" value="Genomic_DNA"/>
</dbReference>
<proteinExistence type="predicted"/>
<feature type="compositionally biased region" description="Basic and acidic residues" evidence="1">
    <location>
        <begin position="43"/>
        <end position="59"/>
    </location>
</feature>
<organism evidence="2 3">
    <name type="scientific">Rhodofomes roseus</name>
    <dbReference type="NCBI Taxonomy" id="34475"/>
    <lineage>
        <taxon>Eukaryota</taxon>
        <taxon>Fungi</taxon>
        <taxon>Dikarya</taxon>
        <taxon>Basidiomycota</taxon>
        <taxon>Agaricomycotina</taxon>
        <taxon>Agaricomycetes</taxon>
        <taxon>Polyporales</taxon>
        <taxon>Rhodofomes</taxon>
    </lineage>
</organism>
<reference evidence="2 3" key="1">
    <citation type="submission" date="2019-01" db="EMBL/GenBank/DDBJ databases">
        <title>Genome sequencing of the rare red list fungi Fomitopsis rosea.</title>
        <authorList>
            <person name="Buettner E."/>
            <person name="Kellner H."/>
        </authorList>
    </citation>
    <scope>NUCLEOTIDE SEQUENCE [LARGE SCALE GENOMIC DNA]</scope>
    <source>
        <strain evidence="2 3">DSM 105464</strain>
    </source>
</reference>
<dbReference type="AlphaFoldDB" id="A0A4Y9YHJ0"/>
<dbReference type="Proteomes" id="UP000298390">
    <property type="component" value="Unassembled WGS sequence"/>
</dbReference>
<name>A0A4Y9YHJ0_9APHY</name>
<gene>
    <name evidence="2" type="ORF">EVJ58_g5174</name>
</gene>
<feature type="compositionally biased region" description="Low complexity" evidence="1">
    <location>
        <begin position="101"/>
        <end position="135"/>
    </location>
</feature>
<evidence type="ECO:0000313" key="2">
    <source>
        <dbReference type="EMBL" id="TFY60409.1"/>
    </source>
</evidence>
<sequence length="135" mass="14271">MPAWGVGVLDAGFYALLKENRKKKQAEFNKLMSVAPDNSADMTQHELNVDPSEGKQEQRAKKRHRGDSSQRQPRGEEHMLQETPGEVVPEAREEGRKQSQPGAGAPATAGAPAPAVAPATAAAPVTAAAPAPQTI</sequence>
<protein>
    <submittedName>
        <fullName evidence="2">Uncharacterized protein</fullName>
    </submittedName>
</protein>
<evidence type="ECO:0000256" key="1">
    <source>
        <dbReference type="SAM" id="MobiDB-lite"/>
    </source>
</evidence>